<feature type="region of interest" description="Disordered" evidence="11">
    <location>
        <begin position="311"/>
        <end position="359"/>
    </location>
</feature>
<dbReference type="OrthoDB" id="1074at2759"/>
<keyword evidence="14" id="KW-1185">Reference proteome</keyword>
<evidence type="ECO:0000259" key="12">
    <source>
        <dbReference type="PROSITE" id="PS51722"/>
    </source>
</evidence>
<dbReference type="InterPro" id="IPR006297">
    <property type="entry name" value="EF-4"/>
</dbReference>
<dbReference type="Pfam" id="PF04212">
    <property type="entry name" value="MIT"/>
    <property type="match status" value="1"/>
</dbReference>
<evidence type="ECO:0000256" key="8">
    <source>
        <dbReference type="ARBA" id="ARBA00023136"/>
    </source>
</evidence>
<evidence type="ECO:0000256" key="7">
    <source>
        <dbReference type="ARBA" id="ARBA00023134"/>
    </source>
</evidence>
<dbReference type="GO" id="GO:0097177">
    <property type="term" value="F:mitochondrial ribosome binding"/>
    <property type="evidence" value="ECO:0007669"/>
    <property type="project" value="TreeGrafter"/>
</dbReference>
<dbReference type="InterPro" id="IPR027417">
    <property type="entry name" value="P-loop_NTPase"/>
</dbReference>
<dbReference type="InterPro" id="IPR000795">
    <property type="entry name" value="T_Tr_GTP-bd_dom"/>
</dbReference>
<evidence type="ECO:0000313" key="13">
    <source>
        <dbReference type="EMBL" id="KAH6897508.1"/>
    </source>
</evidence>
<dbReference type="PROSITE" id="PS00301">
    <property type="entry name" value="G_TR_1"/>
    <property type="match status" value="1"/>
</dbReference>
<comment type="subcellular location">
    <subcellularLocation>
        <location evidence="9">Mitochondrion inner membrane</location>
        <topology evidence="9">Peripheral membrane protein</topology>
        <orientation evidence="9">Matrix side</orientation>
    </subcellularLocation>
</comment>
<dbReference type="FunFam" id="3.30.70.2570:FF:000001">
    <property type="entry name" value="Translation factor GUF1, mitochondrial"/>
    <property type="match status" value="1"/>
</dbReference>
<dbReference type="Gene3D" id="2.40.30.10">
    <property type="entry name" value="Translation factors"/>
    <property type="match status" value="1"/>
</dbReference>
<dbReference type="PANTHER" id="PTHR43512:SF7">
    <property type="entry name" value="TRANSLATION FACTOR GUF1, MITOCHONDRIAL"/>
    <property type="match status" value="1"/>
</dbReference>
<organism evidence="13 14">
    <name type="scientific">Thelonectria olida</name>
    <dbReference type="NCBI Taxonomy" id="1576542"/>
    <lineage>
        <taxon>Eukaryota</taxon>
        <taxon>Fungi</taxon>
        <taxon>Dikarya</taxon>
        <taxon>Ascomycota</taxon>
        <taxon>Pezizomycotina</taxon>
        <taxon>Sordariomycetes</taxon>
        <taxon>Hypocreomycetidae</taxon>
        <taxon>Hypocreales</taxon>
        <taxon>Nectriaceae</taxon>
        <taxon>Thelonectria</taxon>
    </lineage>
</organism>
<feature type="binding site" evidence="9">
    <location>
        <begin position="1421"/>
        <end position="1425"/>
    </location>
    <ligand>
        <name>GTP</name>
        <dbReference type="ChEBI" id="CHEBI:37565"/>
    </ligand>
</feature>
<evidence type="ECO:0000256" key="11">
    <source>
        <dbReference type="SAM" id="MobiDB-lite"/>
    </source>
</evidence>
<dbReference type="InterPro" id="IPR013842">
    <property type="entry name" value="LepA_CTD"/>
</dbReference>
<dbReference type="GO" id="GO:0005743">
    <property type="term" value="C:mitochondrial inner membrane"/>
    <property type="evidence" value="ECO:0007669"/>
    <property type="project" value="UniProtKB-SubCell"/>
</dbReference>
<evidence type="ECO:0000313" key="14">
    <source>
        <dbReference type="Proteomes" id="UP000777438"/>
    </source>
</evidence>
<comment type="function">
    <text evidence="9">Promotes mitochondrial protein synthesis. May act as a fidelity factor of the translation reaction, by catalyzing a one-codon backward translocation of tRNAs on improperly translocated ribosomes. Binds to mitochondrial ribosomes in a GTP-dependent manner.</text>
</comment>
<dbReference type="InterPro" id="IPR035647">
    <property type="entry name" value="EFG_III/V"/>
</dbReference>
<keyword evidence="10" id="KW-0175">Coiled coil</keyword>
<evidence type="ECO:0000256" key="5">
    <source>
        <dbReference type="ARBA" id="ARBA00022917"/>
    </source>
</evidence>
<dbReference type="FunFam" id="3.40.50.300:FF:000078">
    <property type="entry name" value="Elongation factor 4"/>
    <property type="match status" value="1"/>
</dbReference>
<feature type="compositionally biased region" description="Basic and acidic residues" evidence="11">
    <location>
        <begin position="741"/>
        <end position="758"/>
    </location>
</feature>
<dbReference type="FunFam" id="3.30.70.240:FF:000007">
    <property type="entry name" value="Translation factor GUF1, mitochondrial"/>
    <property type="match status" value="1"/>
</dbReference>
<feature type="domain" description="Tr-type G" evidence="12">
    <location>
        <begin position="1347"/>
        <end position="1528"/>
    </location>
</feature>
<protein>
    <recommendedName>
        <fullName evidence="12">Tr-type G domain-containing protein</fullName>
    </recommendedName>
</protein>
<evidence type="ECO:0000256" key="4">
    <source>
        <dbReference type="ARBA" id="ARBA00022801"/>
    </source>
</evidence>
<feature type="binding site" evidence="9">
    <location>
        <begin position="1356"/>
        <end position="1363"/>
    </location>
    <ligand>
        <name>GTP</name>
        <dbReference type="ChEBI" id="CHEBI:37565"/>
    </ligand>
</feature>
<feature type="region of interest" description="Disordered" evidence="11">
    <location>
        <begin position="471"/>
        <end position="557"/>
    </location>
</feature>
<gene>
    <name evidence="13" type="ORF">B0T10DRAFT_535989</name>
</gene>
<sequence>MPEAHLFSHPSHNSHAPHDLTASSSSSNIVVPVAIEPPWNLSASAPTDSRLDNHYHQHYQNHPNYPGPSKPSHAHLSSFSFSHTTSLNPSSFAGRATGRPPRTSSLLPPPHIEPASHSSHLGVPGRQPSPVASHLKTPQTPPRSDHGTAAPRSPSNNLTEVSWLLNRWSTSTAGSSRTSLLTYRAPHSRFGSRGSVDATSIVNKSPTARPSPRKLQKNRRPSVSSRSDDVLKPTPPLEDTQASRTLPPIASLSPLEPPNLSEILQITAEGAGPGSTERRLPSLAYQETQSTDQIITAASLRSNFVAPHQTNMPYDYEGEAHAPRGLSRGHSRSRSGKGSNDKGRGNKPPSQKAMLSRALQKANTAVQLDNAQNFEGAREAYAEACELLRQVLHRTTGDEDKRKLEAIRRTYTSRIEELDQITPWVEEDTKALPARPNSDARRPDSESSMLRLEDEEADEVAVFETATITRVIGDDSRSPQPPHVVPAPSRRVNKPKPIVTTLNPEPGLLQSSFSRSPIHLGPPSPLLLQRPDPHYIPAPLSPRRPPSPPKAQEDALEEPVRAELAVAMTHPVMSTDPPSHVREDSLNSWLDPIDESGGSTSSSVHSRTSSLGFRRKHIRAASGTTEAEFDTALDAAIEAAYDEGYEPMSPIEYGTNEVDESSEAAVANALRKVEIARQRVRQTEREAQEILDHEMDRQWQPQPPLQQENHHYISEDFFDDNSSDEEERILEEMARDYGIEQFTMDHSHRPPVPRESDSSGRTTRTWHSSQGSNPPTAATSLSTVTEIPPFSSVPQGPAAPPPTTSLPELPQRPPSSAQSVRARRLSGQNAKQLKIETSKLGPSLTQHSENTTLAKSATTDGQDTGISTTSTTGTRSVTGFRRPSSPPLWEASPDDSQGPGSPFRHLGALDEDDNAVGRSASPNVTRLRKNFSSSSLRSMKSRNMSVSNLDENSDMSPGTPASNNAFGTARTPAIPALPTPLAAAFRDRLDTAGLSLFDDNFHSPTIPGSPSSIIPDVPVPLEPCPTDFMLRPFWLMRCLYQTLAHPRGGYLSNKLFVPREVWRVKGVKLKNIEDKVANCDFLTAALLKIAKVDTFDADAVLEEMQSLEGVLEQVQAALSRKLGNEVGVQGSGALFKDASNGADGDGVGGMPRSSSVSGKSAFSWRRLRSKNSAVGLGGAYTSRVTGLDAVKDVPSIPSLPMTAHPTSRPAKRDLTQAHFTGPNAMYMSSLARLFDAAQAIDQIARQVEDPGLRHADKTQVGLELCTRHAAEFFGFYVSMSLAWNAGRAWTRRCLSRPRPRHWPSCWKGAALFALPSRLAQIREYATKGPQKPTPSDLESRIAAIPIERYRNFCIVAHIDHGKSTLSDRLLEHTGTISASDSNKQILDKLDVERERGITVKAQTCTMIYNHQGEDYLLHLVDTPGHVDFRAEVTRSYASCGGALLLVDATQGIQAQTVSNFHLAFAQDLALIPVINKIDMPAADVPRVLDQIENSFELNPKDAIMLSAKTGKGVPTVLPAVIDRIPPPKGDEKKPLKMLLVDSWYDNFRGVVLLVRVFDGLIRAGDNVVSLGTGMKYTVGQVGIQYPDATPQPVLRAGQVGYVYFNPGMKRIQDAKLGDTFTNVNTEHEVEPCPGFEEPKPMVFVAAFPTDQSDYGRLADSITQLVLNDRSVTLQKDHSEALGAGWRLGFLGSLHCSVFQDRLRQEHGRSVILTEPTVPTKIIWPNGSEEVVQNPALFPDQSHPHVRGATLLEPYVKCTITLPEEYLGRVIELCEANRGEQQSLEFFHTTQVILIYDIPAAQLVDDLFGKLKSSTKGYATLDYEDAGWRESQLVKLQLLVNRQPVDAICRVVHKTQVERLGRHWVSKFKQHVDRQMFEVVIQASVGSKVVARETIKPFRKDVLAKLHAADITRRRKLLEKQKEGRKRLRAVGNPVAPTLIKPEWDTTKMNFSPRWLRFSRARCPRAMMSYVLSGHTGSTVVKFTQGKSGVRDSTRLPVSHGWSEFSIGNLL</sequence>
<evidence type="ECO:0000256" key="2">
    <source>
        <dbReference type="ARBA" id="ARBA00022741"/>
    </source>
</evidence>
<dbReference type="InterPro" id="IPR007330">
    <property type="entry name" value="MIT_dom"/>
</dbReference>
<feature type="compositionally biased region" description="Polar residues" evidence="11">
    <location>
        <begin position="759"/>
        <end position="785"/>
    </location>
</feature>
<dbReference type="FunFam" id="3.30.70.870:FF:000004">
    <property type="entry name" value="Translation factor GUF1, mitochondrial"/>
    <property type="match status" value="1"/>
</dbReference>
<feature type="binding site" evidence="9">
    <location>
        <begin position="1475"/>
        <end position="1478"/>
    </location>
    <ligand>
        <name>GTP</name>
        <dbReference type="ChEBI" id="CHEBI:37565"/>
    </ligand>
</feature>
<dbReference type="GO" id="GO:0005525">
    <property type="term" value="F:GTP binding"/>
    <property type="evidence" value="ECO:0007669"/>
    <property type="project" value="UniProtKB-UniRule"/>
</dbReference>
<dbReference type="PRINTS" id="PR00315">
    <property type="entry name" value="ELONGATNFCT"/>
</dbReference>
<comment type="similarity">
    <text evidence="9">Belongs to the GTP-binding elongation factor family. LepA subfamily.</text>
</comment>
<feature type="region of interest" description="Disordered" evidence="11">
    <location>
        <begin position="44"/>
        <end position="157"/>
    </location>
</feature>
<dbReference type="SMART" id="SM00838">
    <property type="entry name" value="EFG_C"/>
    <property type="match status" value="1"/>
</dbReference>
<feature type="coiled-coil region" evidence="10">
    <location>
        <begin position="666"/>
        <end position="693"/>
    </location>
</feature>
<dbReference type="SUPFAM" id="SSF52540">
    <property type="entry name" value="P-loop containing nucleoside triphosphate hydrolases"/>
    <property type="match status" value="1"/>
</dbReference>
<dbReference type="GO" id="GO:0003924">
    <property type="term" value="F:GTPase activity"/>
    <property type="evidence" value="ECO:0007669"/>
    <property type="project" value="UniProtKB-UniRule"/>
</dbReference>
<feature type="compositionally biased region" description="Pro residues" evidence="11">
    <location>
        <begin position="534"/>
        <end position="549"/>
    </location>
</feature>
<reference evidence="13 14" key="1">
    <citation type="journal article" date="2021" name="Nat. Commun.">
        <title>Genetic determinants of endophytism in the Arabidopsis root mycobiome.</title>
        <authorList>
            <person name="Mesny F."/>
            <person name="Miyauchi S."/>
            <person name="Thiergart T."/>
            <person name="Pickel B."/>
            <person name="Atanasova L."/>
            <person name="Karlsson M."/>
            <person name="Huettel B."/>
            <person name="Barry K.W."/>
            <person name="Haridas S."/>
            <person name="Chen C."/>
            <person name="Bauer D."/>
            <person name="Andreopoulos W."/>
            <person name="Pangilinan J."/>
            <person name="LaButti K."/>
            <person name="Riley R."/>
            <person name="Lipzen A."/>
            <person name="Clum A."/>
            <person name="Drula E."/>
            <person name="Henrissat B."/>
            <person name="Kohler A."/>
            <person name="Grigoriev I.V."/>
            <person name="Martin F.M."/>
            <person name="Hacquard S."/>
        </authorList>
    </citation>
    <scope>NUCLEOTIDE SEQUENCE [LARGE SCALE GENOMIC DNA]</scope>
    <source>
        <strain evidence="13 14">MPI-CAGE-CH-0241</strain>
    </source>
</reference>
<dbReference type="SUPFAM" id="SSF116846">
    <property type="entry name" value="MIT domain"/>
    <property type="match status" value="1"/>
</dbReference>
<dbReference type="Pfam" id="PF06421">
    <property type="entry name" value="LepA_C"/>
    <property type="match status" value="1"/>
</dbReference>
<keyword evidence="6 9" id="KW-0496">Mitochondrion</keyword>
<feature type="region of interest" description="Disordered" evidence="11">
    <location>
        <begin position="591"/>
        <end position="612"/>
    </location>
</feature>
<dbReference type="SUPFAM" id="SSF54980">
    <property type="entry name" value="EF-G C-terminal domain-like"/>
    <property type="match status" value="2"/>
</dbReference>
<feature type="compositionally biased region" description="Low complexity" evidence="11">
    <location>
        <begin position="858"/>
        <end position="879"/>
    </location>
</feature>
<dbReference type="NCBIfam" id="TIGR00231">
    <property type="entry name" value="small_GTP"/>
    <property type="match status" value="1"/>
</dbReference>
<feature type="compositionally biased region" description="Low complexity" evidence="11">
    <location>
        <begin position="596"/>
        <end position="610"/>
    </location>
</feature>
<comment type="similarity">
    <text evidence="1">Belongs to the TRAFAC class translation factor GTPase superfamily. Classic translation factor GTPase family. LepA subfamily.</text>
</comment>
<dbReference type="Gene3D" id="3.30.70.870">
    <property type="entry name" value="Elongation Factor G (Translational Gtpase), domain 3"/>
    <property type="match status" value="1"/>
</dbReference>
<feature type="compositionally biased region" description="Polar residues" evidence="11">
    <location>
        <begin position="197"/>
        <end position="208"/>
    </location>
</feature>
<feature type="region of interest" description="Disordered" evidence="11">
    <location>
        <begin position="187"/>
        <end position="257"/>
    </location>
</feature>
<dbReference type="CDD" id="cd03709">
    <property type="entry name" value="lepA_C"/>
    <property type="match status" value="1"/>
</dbReference>
<dbReference type="PANTHER" id="PTHR43512">
    <property type="entry name" value="TRANSLATION FACTOR GUF1-RELATED"/>
    <property type="match status" value="1"/>
</dbReference>
<comment type="caution">
    <text evidence="13">The sequence shown here is derived from an EMBL/GenBank/DDBJ whole genome shotgun (WGS) entry which is preliminary data.</text>
</comment>
<feature type="compositionally biased region" description="Polar residues" evidence="11">
    <location>
        <begin position="843"/>
        <end position="857"/>
    </location>
</feature>
<dbReference type="CDD" id="cd01890">
    <property type="entry name" value="LepA"/>
    <property type="match status" value="1"/>
</dbReference>
<keyword evidence="3 9" id="KW-0999">Mitochondrion inner membrane</keyword>
<feature type="compositionally biased region" description="Low complexity" evidence="11">
    <location>
        <begin position="75"/>
        <end position="87"/>
    </location>
</feature>
<dbReference type="Pfam" id="PF00009">
    <property type="entry name" value="GTP_EFTU"/>
    <property type="match status" value="1"/>
</dbReference>
<dbReference type="GO" id="GO:0006412">
    <property type="term" value="P:translation"/>
    <property type="evidence" value="ECO:0007669"/>
    <property type="project" value="UniProtKB-KW"/>
</dbReference>
<dbReference type="Gene3D" id="3.30.70.240">
    <property type="match status" value="1"/>
</dbReference>
<evidence type="ECO:0000256" key="9">
    <source>
        <dbReference type="HAMAP-Rule" id="MF_03137"/>
    </source>
</evidence>
<dbReference type="PROSITE" id="PS51722">
    <property type="entry name" value="G_TR_2"/>
    <property type="match status" value="1"/>
</dbReference>
<dbReference type="EMBL" id="JAGPYM010000003">
    <property type="protein sequence ID" value="KAH6897508.1"/>
    <property type="molecule type" value="Genomic_DNA"/>
</dbReference>
<dbReference type="InterPro" id="IPR036181">
    <property type="entry name" value="MIT_dom_sf"/>
</dbReference>
<dbReference type="Gene3D" id="3.30.70.2570">
    <property type="entry name" value="Elongation factor 4, C-terminal domain"/>
    <property type="match status" value="1"/>
</dbReference>
<dbReference type="InterPro" id="IPR031157">
    <property type="entry name" value="G_TR_CS"/>
</dbReference>
<dbReference type="InterPro" id="IPR000640">
    <property type="entry name" value="EFG_V-like"/>
</dbReference>
<dbReference type="FunFam" id="2.40.30.10:FF:000015">
    <property type="entry name" value="Translation factor GUF1, mitochondrial"/>
    <property type="match status" value="1"/>
</dbReference>
<dbReference type="Gene3D" id="1.20.58.80">
    <property type="entry name" value="Phosphotransferase system, lactose/cellobiose-type IIA subunit"/>
    <property type="match status" value="1"/>
</dbReference>
<dbReference type="HAMAP" id="MF_00071">
    <property type="entry name" value="LepA"/>
    <property type="match status" value="1"/>
</dbReference>
<dbReference type="InterPro" id="IPR038363">
    <property type="entry name" value="LepA_C_sf"/>
</dbReference>
<evidence type="ECO:0000256" key="1">
    <source>
        <dbReference type="ARBA" id="ARBA00005454"/>
    </source>
</evidence>
<keyword evidence="7 9" id="KW-0342">GTP-binding</keyword>
<dbReference type="Gene3D" id="3.40.50.300">
    <property type="entry name" value="P-loop containing nucleotide triphosphate hydrolases"/>
    <property type="match status" value="1"/>
</dbReference>
<feature type="region of interest" description="Disordered" evidence="11">
    <location>
        <begin position="741"/>
        <end position="921"/>
    </location>
</feature>
<comment type="catalytic activity">
    <reaction evidence="9">
        <text>GTP + H2O = GDP + phosphate + H(+)</text>
        <dbReference type="Rhea" id="RHEA:19669"/>
        <dbReference type="ChEBI" id="CHEBI:15377"/>
        <dbReference type="ChEBI" id="CHEBI:15378"/>
        <dbReference type="ChEBI" id="CHEBI:37565"/>
        <dbReference type="ChEBI" id="CHEBI:43474"/>
        <dbReference type="ChEBI" id="CHEBI:58189"/>
        <dbReference type="EC" id="3.6.5.n1"/>
    </reaction>
</comment>
<keyword evidence="5 9" id="KW-0648">Protein biosynthesis</keyword>
<dbReference type="Proteomes" id="UP000777438">
    <property type="component" value="Unassembled WGS sequence"/>
</dbReference>
<keyword evidence="4 9" id="KW-0378">Hydrolase</keyword>
<keyword evidence="8 9" id="KW-0472">Membrane</keyword>
<dbReference type="CDD" id="cd03699">
    <property type="entry name" value="EF4_II"/>
    <property type="match status" value="1"/>
</dbReference>
<evidence type="ECO:0000256" key="10">
    <source>
        <dbReference type="SAM" id="Coils"/>
    </source>
</evidence>
<dbReference type="NCBIfam" id="TIGR01393">
    <property type="entry name" value="lepA"/>
    <property type="match status" value="1"/>
</dbReference>
<name>A0A9P8WHC1_9HYPO</name>
<keyword evidence="2 9" id="KW-0547">Nucleotide-binding</keyword>
<dbReference type="GO" id="GO:0005759">
    <property type="term" value="C:mitochondrial matrix"/>
    <property type="evidence" value="ECO:0007669"/>
    <property type="project" value="UniProtKB-UniRule"/>
</dbReference>
<dbReference type="InterPro" id="IPR035654">
    <property type="entry name" value="LepA_IV"/>
</dbReference>
<dbReference type="GO" id="GO:0045727">
    <property type="term" value="P:positive regulation of translation"/>
    <property type="evidence" value="ECO:0007669"/>
    <property type="project" value="UniProtKB-UniRule"/>
</dbReference>
<accession>A0A9P8WHC1</accession>
<feature type="compositionally biased region" description="Basic residues" evidence="11">
    <location>
        <begin position="211"/>
        <end position="220"/>
    </location>
</feature>
<feature type="region of interest" description="Disordered" evidence="11">
    <location>
        <begin position="426"/>
        <end position="456"/>
    </location>
</feature>
<dbReference type="InterPro" id="IPR005225">
    <property type="entry name" value="Small_GTP-bd"/>
</dbReference>
<feature type="region of interest" description="Disordered" evidence="11">
    <location>
        <begin position="1"/>
        <end position="25"/>
    </location>
</feature>
<evidence type="ECO:0000256" key="3">
    <source>
        <dbReference type="ARBA" id="ARBA00022792"/>
    </source>
</evidence>
<proteinExistence type="inferred from homology"/>
<dbReference type="Pfam" id="PF00679">
    <property type="entry name" value="EFG_C"/>
    <property type="match status" value="1"/>
</dbReference>
<evidence type="ECO:0000256" key="6">
    <source>
        <dbReference type="ARBA" id="ARBA00023128"/>
    </source>
</evidence>